<reference evidence="10" key="1">
    <citation type="submission" date="2025-08" db="UniProtKB">
        <authorList>
            <consortium name="Ensembl"/>
        </authorList>
    </citation>
    <scope>IDENTIFICATION</scope>
</reference>
<evidence type="ECO:0000256" key="6">
    <source>
        <dbReference type="ARBA" id="ARBA00029396"/>
    </source>
</evidence>
<dbReference type="PANTHER" id="PTHR13194">
    <property type="entry name" value="COMPLEX I INTERMEDIATE-ASSOCIATED PROTEIN 30"/>
    <property type="match status" value="1"/>
</dbReference>
<organism evidence="10 11">
    <name type="scientific">Crocodylus porosus</name>
    <name type="common">Saltwater crocodile</name>
    <name type="synonym">Estuarine crocodile</name>
    <dbReference type="NCBI Taxonomy" id="8502"/>
    <lineage>
        <taxon>Eukaryota</taxon>
        <taxon>Metazoa</taxon>
        <taxon>Chordata</taxon>
        <taxon>Craniata</taxon>
        <taxon>Vertebrata</taxon>
        <taxon>Euteleostomi</taxon>
        <taxon>Archelosauria</taxon>
        <taxon>Archosauria</taxon>
        <taxon>Crocodylia</taxon>
        <taxon>Longirostres</taxon>
        <taxon>Crocodylidae</taxon>
        <taxon>Crocodylus</taxon>
    </lineage>
</organism>
<comment type="similarity">
    <text evidence="2">Belongs to the CIA30 family.</text>
</comment>
<dbReference type="OMA" id="KRTGYAN"/>
<dbReference type="Proteomes" id="UP000594220">
    <property type="component" value="Unplaced"/>
</dbReference>
<dbReference type="GO" id="GO:0032981">
    <property type="term" value="P:mitochondrial respiratory chain complex I assembly"/>
    <property type="evidence" value="ECO:0007669"/>
    <property type="project" value="Ensembl"/>
</dbReference>
<dbReference type="PANTHER" id="PTHR13194:SF18">
    <property type="entry name" value="COMPLEX I INTERMEDIATE-ASSOCIATED PROTEIN 30, MITOCHONDRIAL"/>
    <property type="match status" value="1"/>
</dbReference>
<dbReference type="AlphaFoldDB" id="A0A7M4FNY9"/>
<accession>A0A7M4FNY9</accession>
<dbReference type="Ensembl" id="ENSCPRT00005031343.1">
    <property type="protein sequence ID" value="ENSCPRP00005026828.1"/>
    <property type="gene ID" value="ENSCPRG00005018587.1"/>
</dbReference>
<feature type="domain" description="NADH:ubiquinone oxidoreductase intermediate-associated protein 30" evidence="9">
    <location>
        <begin position="104"/>
        <end position="280"/>
    </location>
</feature>
<keyword evidence="11" id="KW-1185">Reference proteome</keyword>
<dbReference type="SUPFAM" id="SSF49785">
    <property type="entry name" value="Galactose-binding domain-like"/>
    <property type="match status" value="1"/>
</dbReference>
<evidence type="ECO:0000256" key="1">
    <source>
        <dbReference type="ARBA" id="ARBA00004173"/>
    </source>
</evidence>
<sequence>MAVAFKLLASACHFRECQRHKVLHAFLGPLITNHISKMYSSYRRPGTSPDKAPVWKQIDFSTEKIVNGIKKHFKLLKTEIVEHATTYDGQPLHIHLWGQTRVVWKFRSRIDLNRWIASSDIEIGGKSEAYLKLGTNNKSAVFYGTLNTEVPRDGETKYSGYCGYKANIQRLPQGFFNRKKYYNWTKFNSLYLRVRGDGRPWMINIFTDPYFSHQKDDTYHYFMFTRGGPYWEEITIPFSKFFLCNQGRVQDHQYPLWLDKISTIGFTLGDQAAGPFQLEIDFIGLLMDRTHTEEFAYEQYERNTKF</sequence>
<dbReference type="GeneTree" id="ENSGT00390000007200"/>
<evidence type="ECO:0000256" key="7">
    <source>
        <dbReference type="ARBA" id="ARBA00031882"/>
    </source>
</evidence>
<comment type="function">
    <text evidence="6">As part of the MCIA complex, involved in the assembly of the mitochondrial complex I.</text>
</comment>
<gene>
    <name evidence="10" type="primary">NDUFAF1</name>
</gene>
<comment type="subunit">
    <text evidence="8">Part of the mitochondrial complex I assembly/MCIA complex that comprises at least the core subunits TMEM126B, NDUFAF1, ECSIT and ACAD9 and complement subunits such as COA1 and TMEM186. Interacts with ECSIT. Interacts with ACAD9. At early stages of complex I assembly, it is found in intermediate subcomplexes that contain different subunits including NDUFB6, NDUFA6, NDUFA9, NDUFS3, NDUFS7, ND1, ND2 and ND3. Interacts with TMEM70 and TMEM242.</text>
</comment>
<evidence type="ECO:0000256" key="2">
    <source>
        <dbReference type="ARBA" id="ARBA00007884"/>
    </source>
</evidence>
<comment type="subcellular location">
    <subcellularLocation>
        <location evidence="1">Mitochondrion</location>
    </subcellularLocation>
</comment>
<dbReference type="InterPro" id="IPR008979">
    <property type="entry name" value="Galactose-bd-like_sf"/>
</dbReference>
<dbReference type="GO" id="GO:0051131">
    <property type="term" value="P:chaperone-mediated protein complex assembly"/>
    <property type="evidence" value="ECO:0007669"/>
    <property type="project" value="Ensembl"/>
</dbReference>
<keyword evidence="5" id="KW-0143">Chaperone</keyword>
<dbReference type="InterPro" id="IPR013857">
    <property type="entry name" value="NADH-UbQ_OxRdtase-assoc_prot30"/>
</dbReference>
<dbReference type="GO" id="GO:0005829">
    <property type="term" value="C:cytosol"/>
    <property type="evidence" value="ECO:0007669"/>
    <property type="project" value="Ensembl"/>
</dbReference>
<evidence type="ECO:0000256" key="5">
    <source>
        <dbReference type="ARBA" id="ARBA00023186"/>
    </source>
</evidence>
<evidence type="ECO:0000256" key="8">
    <source>
        <dbReference type="ARBA" id="ARBA00047124"/>
    </source>
</evidence>
<dbReference type="InterPro" id="IPR039131">
    <property type="entry name" value="NDUFAF1"/>
</dbReference>
<evidence type="ECO:0000313" key="11">
    <source>
        <dbReference type="Proteomes" id="UP000594220"/>
    </source>
</evidence>
<name>A0A7M4FNY9_CROPO</name>
<proteinExistence type="inferred from homology"/>
<dbReference type="GO" id="GO:0005739">
    <property type="term" value="C:mitochondrion"/>
    <property type="evidence" value="ECO:0007669"/>
    <property type="project" value="UniProtKB-SubCell"/>
</dbReference>
<protein>
    <recommendedName>
        <fullName evidence="3">Complex I intermediate-associated protein 30, mitochondrial</fullName>
    </recommendedName>
    <alternativeName>
        <fullName evidence="7">NADH dehydrogenase [ubiquinone] 1 alpha subcomplex assembly factor 1</fullName>
    </alternativeName>
</protein>
<dbReference type="Pfam" id="PF08547">
    <property type="entry name" value="CIA30"/>
    <property type="match status" value="1"/>
</dbReference>
<reference evidence="10" key="2">
    <citation type="submission" date="2025-09" db="UniProtKB">
        <authorList>
            <consortium name="Ensembl"/>
        </authorList>
    </citation>
    <scope>IDENTIFICATION</scope>
</reference>
<dbReference type="GO" id="GO:0006120">
    <property type="term" value="P:mitochondrial electron transport, NADH to ubiquinone"/>
    <property type="evidence" value="ECO:0007669"/>
    <property type="project" value="TreeGrafter"/>
</dbReference>
<evidence type="ECO:0000313" key="10">
    <source>
        <dbReference type="Ensembl" id="ENSCPRP00005026828.1"/>
    </source>
</evidence>
<evidence type="ECO:0000259" key="9">
    <source>
        <dbReference type="Pfam" id="PF08547"/>
    </source>
</evidence>
<evidence type="ECO:0000256" key="4">
    <source>
        <dbReference type="ARBA" id="ARBA00023128"/>
    </source>
</evidence>
<dbReference type="GO" id="GO:0051082">
    <property type="term" value="F:unfolded protein binding"/>
    <property type="evidence" value="ECO:0007669"/>
    <property type="project" value="TreeGrafter"/>
</dbReference>
<keyword evidence="4" id="KW-0496">Mitochondrion</keyword>
<evidence type="ECO:0000256" key="3">
    <source>
        <dbReference type="ARBA" id="ARBA00020004"/>
    </source>
</evidence>